<evidence type="ECO:0000313" key="1">
    <source>
        <dbReference type="EMBL" id="XPM63013.1"/>
    </source>
</evidence>
<organism evidence="1 2">
    <name type="scientific">Desertifilum tharense IPPAS B-1220</name>
    <dbReference type="NCBI Taxonomy" id="1781255"/>
    <lineage>
        <taxon>Bacteria</taxon>
        <taxon>Bacillati</taxon>
        <taxon>Cyanobacteriota</taxon>
        <taxon>Cyanophyceae</taxon>
        <taxon>Desertifilales</taxon>
        <taxon>Desertifilaceae</taxon>
        <taxon>Desertifilum</taxon>
    </lineage>
</organism>
<dbReference type="Proteomes" id="UP000095472">
    <property type="component" value="Chromosome"/>
</dbReference>
<accession>A0ACD5GQ58</accession>
<name>A0ACD5GQ58_9CYAN</name>
<protein>
    <submittedName>
        <fullName evidence="1">Uncharacterized protein</fullName>
    </submittedName>
</protein>
<dbReference type="EMBL" id="CP182909">
    <property type="protein sequence ID" value="XPM63013.1"/>
    <property type="molecule type" value="Genomic_DNA"/>
</dbReference>
<keyword evidence="2" id="KW-1185">Reference proteome</keyword>
<evidence type="ECO:0000313" key="2">
    <source>
        <dbReference type="Proteomes" id="UP000095472"/>
    </source>
</evidence>
<proteinExistence type="predicted"/>
<sequence length="48" mass="5153">MKPGILWTTALLLTFGTSTSALAINPDHVKLLLATKACTGCDLRGYQF</sequence>
<gene>
    <name evidence="1" type="ORF">BH720_026650</name>
</gene>
<reference evidence="1 2" key="1">
    <citation type="journal article" date="2016" name="Genome Announc.">
        <title>Draft Genome Sequence of the Thermotolerant Cyanobacterium Desertifilum sp. IPPAS B-1220.</title>
        <authorList>
            <person name="Mironov K.S."/>
            <person name="Sinetova M.A."/>
            <person name="Bolatkhan K."/>
            <person name="Zayadan B.K."/>
            <person name="Ustinova V.V."/>
            <person name="Kupriyanova E.V."/>
            <person name="Skrypnik A.N."/>
            <person name="Gogoleva N.E."/>
            <person name="Gogolev Y.V."/>
            <person name="Los D.A."/>
        </authorList>
    </citation>
    <scope>NUCLEOTIDE SEQUENCE [LARGE SCALE GENOMIC DNA]</scope>
    <source>
        <strain evidence="1 2">IPPAS B-1220</strain>
    </source>
</reference>